<dbReference type="Gene3D" id="2.10.70.10">
    <property type="entry name" value="Complement Module, domain 1"/>
    <property type="match status" value="1"/>
</dbReference>
<feature type="domain" description="Antistasin-like" evidence="8">
    <location>
        <begin position="185"/>
        <end position="210"/>
    </location>
</feature>
<dbReference type="Gene3D" id="2.10.22.10">
    <property type="entry name" value="Antistasin, domain 1"/>
    <property type="match status" value="4"/>
</dbReference>
<dbReference type="SUPFAM" id="SSF57262">
    <property type="entry name" value="Leech antihemostatic proteins"/>
    <property type="match status" value="3"/>
</dbReference>
<accession>A0A8S4PWL3</accession>
<dbReference type="Pfam" id="PF02822">
    <property type="entry name" value="Antistasin"/>
    <property type="match status" value="4"/>
</dbReference>
<dbReference type="OrthoDB" id="10021323at2759"/>
<protein>
    <recommendedName>
        <fullName evidence="11">Kielin/chordin-like protein</fullName>
    </recommendedName>
</protein>
<evidence type="ECO:0000313" key="10">
    <source>
        <dbReference type="Proteomes" id="UP000749559"/>
    </source>
</evidence>
<name>A0A8S4PWL3_OWEFU</name>
<keyword evidence="3" id="KW-0964">Secreted</keyword>
<gene>
    <name evidence="9" type="ORF">OFUS_LOCUS21904</name>
</gene>
<comment type="similarity">
    <text evidence="2">Belongs to the protease inhibitor I15 (antistasin) family.</text>
</comment>
<dbReference type="Proteomes" id="UP000749559">
    <property type="component" value="Unassembled WGS sequence"/>
</dbReference>
<evidence type="ECO:0000256" key="6">
    <source>
        <dbReference type="SAM" id="SignalP"/>
    </source>
</evidence>
<keyword evidence="10" id="KW-1185">Reference proteome</keyword>
<dbReference type="EMBL" id="CAIIXF020000010">
    <property type="protein sequence ID" value="CAH1797666.1"/>
    <property type="molecule type" value="Genomic_DNA"/>
</dbReference>
<evidence type="ECO:0008006" key="11">
    <source>
        <dbReference type="Google" id="ProtNLM"/>
    </source>
</evidence>
<evidence type="ECO:0000259" key="7">
    <source>
        <dbReference type="PROSITE" id="PS50184"/>
    </source>
</evidence>
<feature type="domain" description="Antistasin-like" evidence="8">
    <location>
        <begin position="123"/>
        <end position="148"/>
    </location>
</feature>
<feature type="domain" description="VWFC" evidence="7">
    <location>
        <begin position="442"/>
        <end position="505"/>
    </location>
</feature>
<dbReference type="GO" id="GO:0005576">
    <property type="term" value="C:extracellular region"/>
    <property type="evidence" value="ECO:0007669"/>
    <property type="project" value="UniProtKB-SubCell"/>
</dbReference>
<evidence type="ECO:0000313" key="9">
    <source>
        <dbReference type="EMBL" id="CAH1797666.1"/>
    </source>
</evidence>
<organism evidence="9 10">
    <name type="scientific">Owenia fusiformis</name>
    <name type="common">Polychaete worm</name>
    <dbReference type="NCBI Taxonomy" id="6347"/>
    <lineage>
        <taxon>Eukaryota</taxon>
        <taxon>Metazoa</taxon>
        <taxon>Spiralia</taxon>
        <taxon>Lophotrochozoa</taxon>
        <taxon>Annelida</taxon>
        <taxon>Polychaeta</taxon>
        <taxon>Sedentaria</taxon>
        <taxon>Canalipalpata</taxon>
        <taxon>Sabellida</taxon>
        <taxon>Oweniida</taxon>
        <taxon>Oweniidae</taxon>
        <taxon>Owenia</taxon>
    </lineage>
</organism>
<dbReference type="InterPro" id="IPR011061">
    <property type="entry name" value="Hirudin/antistatin"/>
</dbReference>
<reference evidence="9" key="1">
    <citation type="submission" date="2022-03" db="EMBL/GenBank/DDBJ databases">
        <authorList>
            <person name="Martin C."/>
        </authorList>
    </citation>
    <scope>NUCLEOTIDE SEQUENCE</scope>
</reference>
<evidence type="ECO:0000259" key="8">
    <source>
        <dbReference type="PROSITE" id="PS51252"/>
    </source>
</evidence>
<feature type="signal peptide" evidence="6">
    <location>
        <begin position="1"/>
        <end position="21"/>
    </location>
</feature>
<dbReference type="InterPro" id="IPR004094">
    <property type="entry name" value="Antistasin-like"/>
</dbReference>
<evidence type="ECO:0000256" key="3">
    <source>
        <dbReference type="ARBA" id="ARBA00022525"/>
    </source>
</evidence>
<comment type="subcellular location">
    <subcellularLocation>
        <location evidence="1">Secreted</location>
    </subcellularLocation>
</comment>
<proteinExistence type="inferred from homology"/>
<dbReference type="PROSITE" id="PS50184">
    <property type="entry name" value="VWFC_2"/>
    <property type="match status" value="1"/>
</dbReference>
<feature type="chain" id="PRO_5035759787" description="Kielin/chordin-like protein" evidence="6">
    <location>
        <begin position="22"/>
        <end position="537"/>
    </location>
</feature>
<feature type="domain" description="Antistasin-like" evidence="8">
    <location>
        <begin position="231"/>
        <end position="258"/>
    </location>
</feature>
<sequence>MRTLLFIALAVCAFAIVEVNAGQGCHYEGKDHEIGSTFRHECLKCKCSDEGKLTCNDVKPYCEKEVKYVKYKNCTKAKCPKIDCPDGSYTPPRRCCPRCYPPCHKLPRLVAAKMDISEEGMCCKEVTCRMYCEYGYKKDKDGCDICKCKMDRCDGYTCADDKMCTVENDKAECKPKIQVMSRGKCDPVLCKMYCEFGFESDENGCETCMCKMNPCKASPVLCPDDDRVAGCEGCLGNCTMSCHYGYKTDDNDCPICECRANPCAKPEEVCSNEMPYCVVKYNKAVCQKCSPVMCMMFCQFGFKMNSDGCEICECKPHPCLNKECLPYHMCYIEEDSMCEKDHCPPVAKCKAHPFLACKKPETDDTGNFTICAGKEMVNCSDGYDCRMSPGHYPSVCCPSSQCKYGDKIYNIYETFDSDDGCNKCFCMGDGNIGCTLMACPKRDCTHNGMTYKHGDSLCRGDGCNTCNCIDGEVACTKMYCPYCKAHMIHALGDYVDNGDSCQICQCINDPSGKKGAIIACAFKNNCIPDQDPMPRYK</sequence>
<dbReference type="AlphaFoldDB" id="A0A8S4PWL3"/>
<keyword evidence="6" id="KW-0732">Signal</keyword>
<dbReference type="GO" id="GO:0004867">
    <property type="term" value="F:serine-type endopeptidase inhibitor activity"/>
    <property type="evidence" value="ECO:0007669"/>
    <property type="project" value="UniProtKB-KW"/>
</dbReference>
<evidence type="ECO:0000256" key="4">
    <source>
        <dbReference type="ARBA" id="ARBA00022690"/>
    </source>
</evidence>
<evidence type="ECO:0000256" key="1">
    <source>
        <dbReference type="ARBA" id="ARBA00004613"/>
    </source>
</evidence>
<keyword evidence="5" id="KW-0722">Serine protease inhibitor</keyword>
<feature type="domain" description="Antistasin-like" evidence="8">
    <location>
        <begin position="289"/>
        <end position="314"/>
    </location>
</feature>
<evidence type="ECO:0000256" key="5">
    <source>
        <dbReference type="ARBA" id="ARBA00022900"/>
    </source>
</evidence>
<dbReference type="SUPFAM" id="SSF57603">
    <property type="entry name" value="FnI-like domain"/>
    <property type="match status" value="1"/>
</dbReference>
<evidence type="ECO:0000256" key="2">
    <source>
        <dbReference type="ARBA" id="ARBA00008768"/>
    </source>
</evidence>
<comment type="caution">
    <text evidence="9">The sequence shown here is derived from an EMBL/GenBank/DDBJ whole genome shotgun (WGS) entry which is preliminary data.</text>
</comment>
<keyword evidence="4" id="KW-0646">Protease inhibitor</keyword>
<dbReference type="PROSITE" id="PS51252">
    <property type="entry name" value="ANTISTASIN"/>
    <property type="match status" value="4"/>
</dbReference>
<dbReference type="InterPro" id="IPR001007">
    <property type="entry name" value="VWF_dom"/>
</dbReference>
<dbReference type="Pfam" id="PF23334">
    <property type="entry name" value="VWC2L_2nd"/>
    <property type="match status" value="1"/>
</dbReference>